<proteinExistence type="inferred from homology"/>
<dbReference type="Gene3D" id="3.90.1530.30">
    <property type="match status" value="1"/>
</dbReference>
<dbReference type="Pfam" id="PF08535">
    <property type="entry name" value="KorB"/>
    <property type="match status" value="1"/>
</dbReference>
<organism evidence="5 6">
    <name type="scientific">Puniceibacterium antarcticum</name>
    <dbReference type="NCBI Taxonomy" id="1206336"/>
    <lineage>
        <taxon>Bacteria</taxon>
        <taxon>Pseudomonadati</taxon>
        <taxon>Pseudomonadota</taxon>
        <taxon>Alphaproteobacteria</taxon>
        <taxon>Rhodobacterales</taxon>
        <taxon>Paracoccaceae</taxon>
        <taxon>Puniceibacterium</taxon>
    </lineage>
</organism>
<dbReference type="Gene3D" id="1.10.10.730">
    <property type="entry name" value="KorB DNA-binding domain"/>
    <property type="match status" value="1"/>
</dbReference>
<comment type="similarity">
    <text evidence="1">Belongs to the ParB family.</text>
</comment>
<dbReference type="InterPro" id="IPR003115">
    <property type="entry name" value="ParB_N"/>
</dbReference>
<feature type="region of interest" description="Disordered" evidence="3">
    <location>
        <begin position="1"/>
        <end position="55"/>
    </location>
</feature>
<dbReference type="NCBIfam" id="TIGR00180">
    <property type="entry name" value="parB_part"/>
    <property type="match status" value="1"/>
</dbReference>
<dbReference type="Gene3D" id="6.10.250.140">
    <property type="match status" value="1"/>
</dbReference>
<dbReference type="InterPro" id="IPR036086">
    <property type="entry name" value="ParB/Sulfiredoxin_sf"/>
</dbReference>
<feature type="compositionally biased region" description="Polar residues" evidence="3">
    <location>
        <begin position="1"/>
        <end position="13"/>
    </location>
</feature>
<dbReference type="PANTHER" id="PTHR33375">
    <property type="entry name" value="CHROMOSOME-PARTITIONING PROTEIN PARB-RELATED"/>
    <property type="match status" value="1"/>
</dbReference>
<dbReference type="InterPro" id="IPR050336">
    <property type="entry name" value="Chromosome_partition/occlusion"/>
</dbReference>
<dbReference type="GO" id="GO:0005694">
    <property type="term" value="C:chromosome"/>
    <property type="evidence" value="ECO:0007669"/>
    <property type="project" value="TreeGrafter"/>
</dbReference>
<feature type="region of interest" description="Disordered" evidence="3">
    <location>
        <begin position="233"/>
        <end position="279"/>
    </location>
</feature>
<keyword evidence="6" id="KW-1185">Reference proteome</keyword>
<dbReference type="InterPro" id="IPR004437">
    <property type="entry name" value="ParB/RepB/Spo0J"/>
</dbReference>
<dbReference type="SUPFAM" id="SSF110849">
    <property type="entry name" value="ParB/Sulfiredoxin"/>
    <property type="match status" value="1"/>
</dbReference>
<dbReference type="EMBL" id="AWWI01000039">
    <property type="protein sequence ID" value="PIL21449.1"/>
    <property type="molecule type" value="Genomic_DNA"/>
</dbReference>
<feature type="domain" description="ParB-like N-terminal" evidence="4">
    <location>
        <begin position="37"/>
        <end position="127"/>
    </location>
</feature>
<dbReference type="Pfam" id="PF02195">
    <property type="entry name" value="ParB_N"/>
    <property type="match status" value="1"/>
</dbReference>
<evidence type="ECO:0000256" key="2">
    <source>
        <dbReference type="ARBA" id="ARBA00023125"/>
    </source>
</evidence>
<evidence type="ECO:0000259" key="4">
    <source>
        <dbReference type="SMART" id="SM00470"/>
    </source>
</evidence>
<dbReference type="SMART" id="SM00470">
    <property type="entry name" value="ParB"/>
    <property type="match status" value="1"/>
</dbReference>
<protein>
    <recommendedName>
        <fullName evidence="4">ParB-like N-terminal domain-containing protein</fullName>
    </recommendedName>
</protein>
<reference evidence="5 6" key="1">
    <citation type="submission" date="2013-09" db="EMBL/GenBank/DDBJ databases">
        <title>Genome sequencing of Phaeobacter antarcticus sp. nov. SM1211.</title>
        <authorList>
            <person name="Zhang X.-Y."/>
            <person name="Liu C."/>
            <person name="Chen X.-L."/>
            <person name="Xie B.-B."/>
            <person name="Qin Q.-L."/>
            <person name="Rong J.-C."/>
            <person name="Zhang Y.-Z."/>
        </authorList>
    </citation>
    <scope>NUCLEOTIDE SEQUENCE [LARGE SCALE GENOMIC DNA]</scope>
    <source>
        <strain evidence="5 6">SM1211</strain>
    </source>
</reference>
<dbReference type="InterPro" id="IPR042075">
    <property type="entry name" value="KorB_DNA-db"/>
</dbReference>
<dbReference type="AlphaFoldDB" id="A0A2G8RIQ8"/>
<dbReference type="OrthoDB" id="4204233at2"/>
<dbReference type="FunFam" id="3.90.1530.30:FF:000001">
    <property type="entry name" value="Chromosome partitioning protein ParB"/>
    <property type="match status" value="1"/>
</dbReference>
<dbReference type="RefSeq" id="WP_099909776.1">
    <property type="nucleotide sequence ID" value="NZ_AWWI01000039.1"/>
</dbReference>
<feature type="compositionally biased region" description="Basic and acidic residues" evidence="3">
    <location>
        <begin position="233"/>
        <end position="244"/>
    </location>
</feature>
<dbReference type="GO" id="GO:0003677">
    <property type="term" value="F:DNA binding"/>
    <property type="evidence" value="ECO:0007669"/>
    <property type="project" value="UniProtKB-KW"/>
</dbReference>
<evidence type="ECO:0000313" key="5">
    <source>
        <dbReference type="EMBL" id="PIL21449.1"/>
    </source>
</evidence>
<dbReference type="PANTHER" id="PTHR33375:SF1">
    <property type="entry name" value="CHROMOSOME-PARTITIONING PROTEIN PARB-RELATED"/>
    <property type="match status" value="1"/>
</dbReference>
<keyword evidence="2" id="KW-0238">DNA-binding</keyword>
<dbReference type="GO" id="GO:0007059">
    <property type="term" value="P:chromosome segregation"/>
    <property type="evidence" value="ECO:0007669"/>
    <property type="project" value="TreeGrafter"/>
</dbReference>
<evidence type="ECO:0000313" key="6">
    <source>
        <dbReference type="Proteomes" id="UP000231259"/>
    </source>
</evidence>
<accession>A0A2G8RIQ8</accession>
<gene>
    <name evidence="5" type="ORF">P775_04310</name>
</gene>
<evidence type="ECO:0000256" key="1">
    <source>
        <dbReference type="ARBA" id="ARBA00006295"/>
    </source>
</evidence>
<name>A0A2G8RIQ8_9RHOB</name>
<evidence type="ECO:0000256" key="3">
    <source>
        <dbReference type="SAM" id="MobiDB-lite"/>
    </source>
</evidence>
<dbReference type="InterPro" id="IPR013741">
    <property type="entry name" value="KorB_domain"/>
</dbReference>
<dbReference type="Proteomes" id="UP000231259">
    <property type="component" value="Unassembled WGS sequence"/>
</dbReference>
<sequence length="337" mass="36615">MADKTFSSTTQTLDRLRKSGDLSALTRRKKPAQDGPSEIPLADIQPDPDQPRRQFDPEKLHSLANSIRAQGVLQAITVQPAGEDGTHRLIMGERRFRAAKLAGLDRIPAVVKELSNTLRMAQLTENVQRADLTTLEIAEAVAAMRAAGQSRRDVAQALGWSEGEVSRFGAVMSMPEELRDAAAQNAPIRAIADLNTLWKKDPQAVHAFLGRTDVADISRFTVDALRTEIEAGLRKQDEAPRDPDALNLAPSPKVAELHSPSSGAEEEAGRANILPETSPDSRAGALTLFVRHGHATGQVLLDRPASNPKSLFVSFDDGKRIEEVALCELALVEARPR</sequence>
<dbReference type="CDD" id="cd16393">
    <property type="entry name" value="SPO0J_N"/>
    <property type="match status" value="1"/>
</dbReference>
<comment type="caution">
    <text evidence="5">The sequence shown here is derived from an EMBL/GenBank/DDBJ whole genome shotgun (WGS) entry which is preliminary data.</text>
</comment>